<proteinExistence type="inferred from homology"/>
<dbReference type="PROSITE" id="PS51257">
    <property type="entry name" value="PROKAR_LIPOPROTEIN"/>
    <property type="match status" value="1"/>
</dbReference>
<keyword evidence="5" id="KW-1185">Reference proteome</keyword>
<dbReference type="Gene3D" id="3.40.50.1110">
    <property type="entry name" value="SGNH hydrolase"/>
    <property type="match status" value="1"/>
</dbReference>
<comment type="caution">
    <text evidence="4">The sequence shown here is derived from an EMBL/GenBank/DDBJ whole genome shotgun (WGS) entry which is preliminary data.</text>
</comment>
<dbReference type="GO" id="GO:0016298">
    <property type="term" value="F:lipase activity"/>
    <property type="evidence" value="ECO:0007669"/>
    <property type="project" value="TreeGrafter"/>
</dbReference>
<dbReference type="EMBL" id="CAWUPB010001156">
    <property type="protein sequence ID" value="CAK7338963.1"/>
    <property type="molecule type" value="Genomic_DNA"/>
</dbReference>
<dbReference type="PANTHER" id="PTHR45966:SF40">
    <property type="entry name" value="GDSL ESTERASE_LIPASE 1-LIKE"/>
    <property type="match status" value="1"/>
</dbReference>
<organism evidence="4 5">
    <name type="scientific">Dovyalis caffra</name>
    <dbReference type="NCBI Taxonomy" id="77055"/>
    <lineage>
        <taxon>Eukaryota</taxon>
        <taxon>Viridiplantae</taxon>
        <taxon>Streptophyta</taxon>
        <taxon>Embryophyta</taxon>
        <taxon>Tracheophyta</taxon>
        <taxon>Spermatophyta</taxon>
        <taxon>Magnoliopsida</taxon>
        <taxon>eudicotyledons</taxon>
        <taxon>Gunneridae</taxon>
        <taxon>Pentapetalae</taxon>
        <taxon>rosids</taxon>
        <taxon>fabids</taxon>
        <taxon>Malpighiales</taxon>
        <taxon>Salicaceae</taxon>
        <taxon>Flacourtieae</taxon>
        <taxon>Dovyalis</taxon>
    </lineage>
</organism>
<keyword evidence="2 3" id="KW-0732">Signal</keyword>
<dbReference type="Proteomes" id="UP001314170">
    <property type="component" value="Unassembled WGS sequence"/>
</dbReference>
<evidence type="ECO:0000256" key="1">
    <source>
        <dbReference type="ARBA" id="ARBA00008668"/>
    </source>
</evidence>
<reference evidence="4 5" key="1">
    <citation type="submission" date="2024-01" db="EMBL/GenBank/DDBJ databases">
        <authorList>
            <person name="Waweru B."/>
        </authorList>
    </citation>
    <scope>NUCLEOTIDE SEQUENCE [LARGE SCALE GENOMIC DNA]</scope>
</reference>
<evidence type="ECO:0000256" key="2">
    <source>
        <dbReference type="ARBA" id="ARBA00022729"/>
    </source>
</evidence>
<dbReference type="PANTHER" id="PTHR45966">
    <property type="entry name" value="GDSL-LIKE LIPASE/ACYLHYDROLASE"/>
    <property type="match status" value="1"/>
</dbReference>
<feature type="chain" id="PRO_5043707426" evidence="3">
    <location>
        <begin position="23"/>
        <end position="311"/>
    </location>
</feature>
<evidence type="ECO:0000256" key="3">
    <source>
        <dbReference type="SAM" id="SignalP"/>
    </source>
</evidence>
<accession>A0AAV1RTI3</accession>
<dbReference type="InterPro" id="IPR001087">
    <property type="entry name" value="GDSL"/>
</dbReference>
<dbReference type="AlphaFoldDB" id="A0AAV1RTI3"/>
<sequence length="311" mass="34499">MATLRFNNFSLLLVLFASLVVATSCGGQSRNALFIFGGSWNDVGNNNYMETPFKTNFLPYGEAFFKNATRRASDGRLFPDFIGNELLEYVFLLTAAFAKLPLIPPYPSPDKSDFRNGVNFASAGAGVLTHTRVGMVYDRPYNSTKPFRVSGKVPKTEICDAKTKMLLSKTVYMFSIGSADYITFATHNPTVLPSYKREEYVKMVIGNLTTEIHNLGGRKFGFSNLGDLGCSPFLRGIKEAKKNGSVGCMDEVTVLAKLHNQALNKALKKLEKKLQGFNYSVFDFYAATNERVNHPSKYVGSKNGFDLINID</sequence>
<evidence type="ECO:0000313" key="4">
    <source>
        <dbReference type="EMBL" id="CAK7338963.1"/>
    </source>
</evidence>
<comment type="similarity">
    <text evidence="1">Belongs to the 'GDSL' lipolytic enzyme family.</text>
</comment>
<name>A0AAV1RTI3_9ROSI</name>
<dbReference type="Pfam" id="PF00657">
    <property type="entry name" value="Lipase_GDSL"/>
    <property type="match status" value="1"/>
</dbReference>
<feature type="signal peptide" evidence="3">
    <location>
        <begin position="1"/>
        <end position="22"/>
    </location>
</feature>
<evidence type="ECO:0000313" key="5">
    <source>
        <dbReference type="Proteomes" id="UP001314170"/>
    </source>
</evidence>
<dbReference type="InterPro" id="IPR036514">
    <property type="entry name" value="SGNH_hydro_sf"/>
</dbReference>
<protein>
    <submittedName>
        <fullName evidence="4">Uncharacterized protein</fullName>
    </submittedName>
</protein>
<dbReference type="InterPro" id="IPR044552">
    <property type="entry name" value="GLIP1-5/GLL25"/>
</dbReference>
<gene>
    <name evidence="4" type="ORF">DCAF_LOCUS14011</name>
</gene>